<keyword evidence="3" id="KW-1185">Reference proteome</keyword>
<evidence type="ECO:0000256" key="1">
    <source>
        <dbReference type="SAM" id="MobiDB-lite"/>
    </source>
</evidence>
<accession>A0ABQ9ND05</accession>
<sequence>MTRQVGIRSPSPNEKTRSLLAEKPTKIMVKTTAKGENRGEKSIIKRFGEVAGGTAAECVAVCCCCPCTLMNLLVLAIFKMPVCLCRKARKRHRSSKIKQQPLLVNAVSNGLCREELEREVQAVVEKQKEVGGGDDDDDDADGETEAVDLEKEMWDRFYATGFWRSTSQRST</sequence>
<dbReference type="EMBL" id="JARPOI010000001">
    <property type="protein sequence ID" value="KAJ9189115.1"/>
    <property type="molecule type" value="Genomic_DNA"/>
</dbReference>
<name>A0ABQ9ND05_HEVBR</name>
<comment type="caution">
    <text evidence="2">The sequence shown here is derived from an EMBL/GenBank/DDBJ whole genome shotgun (WGS) entry which is preliminary data.</text>
</comment>
<gene>
    <name evidence="2" type="ORF">P3X46_000446</name>
</gene>
<protein>
    <submittedName>
        <fullName evidence="2">Uncharacterized protein</fullName>
    </submittedName>
</protein>
<reference evidence="2" key="1">
    <citation type="journal article" date="2023" name="Plant Biotechnol. J.">
        <title>Chromosome-level wild Hevea brasiliensis genome provides new tools for genomic-assisted breeding and valuable loci to elevate rubber yield.</title>
        <authorList>
            <person name="Cheng H."/>
            <person name="Song X."/>
            <person name="Hu Y."/>
            <person name="Wu T."/>
            <person name="Yang Q."/>
            <person name="An Z."/>
            <person name="Feng S."/>
            <person name="Deng Z."/>
            <person name="Wu W."/>
            <person name="Zeng X."/>
            <person name="Tu M."/>
            <person name="Wang X."/>
            <person name="Huang H."/>
        </authorList>
    </citation>
    <scope>NUCLEOTIDE SEQUENCE</scope>
    <source>
        <strain evidence="2">MT/VB/25A 57/8</strain>
    </source>
</reference>
<feature type="region of interest" description="Disordered" evidence="1">
    <location>
        <begin position="125"/>
        <end position="145"/>
    </location>
</feature>
<feature type="compositionally biased region" description="Acidic residues" evidence="1">
    <location>
        <begin position="132"/>
        <end position="145"/>
    </location>
</feature>
<dbReference type="Proteomes" id="UP001174677">
    <property type="component" value="Chromosome 1"/>
</dbReference>
<proteinExistence type="predicted"/>
<evidence type="ECO:0000313" key="3">
    <source>
        <dbReference type="Proteomes" id="UP001174677"/>
    </source>
</evidence>
<dbReference type="PANTHER" id="PTHR33264">
    <property type="entry name" value="EXPRESSED PROTEIN"/>
    <property type="match status" value="1"/>
</dbReference>
<evidence type="ECO:0000313" key="2">
    <source>
        <dbReference type="EMBL" id="KAJ9189115.1"/>
    </source>
</evidence>
<organism evidence="2 3">
    <name type="scientific">Hevea brasiliensis</name>
    <name type="common">Para rubber tree</name>
    <name type="synonym">Siphonia brasiliensis</name>
    <dbReference type="NCBI Taxonomy" id="3981"/>
    <lineage>
        <taxon>Eukaryota</taxon>
        <taxon>Viridiplantae</taxon>
        <taxon>Streptophyta</taxon>
        <taxon>Embryophyta</taxon>
        <taxon>Tracheophyta</taxon>
        <taxon>Spermatophyta</taxon>
        <taxon>Magnoliopsida</taxon>
        <taxon>eudicotyledons</taxon>
        <taxon>Gunneridae</taxon>
        <taxon>Pentapetalae</taxon>
        <taxon>rosids</taxon>
        <taxon>fabids</taxon>
        <taxon>Malpighiales</taxon>
        <taxon>Euphorbiaceae</taxon>
        <taxon>Crotonoideae</taxon>
        <taxon>Micrandreae</taxon>
        <taxon>Hevea</taxon>
    </lineage>
</organism>
<dbReference type="PANTHER" id="PTHR33264:SF8">
    <property type="entry name" value="EXPRESSED PROTEIN"/>
    <property type="match status" value="1"/>
</dbReference>